<dbReference type="Pfam" id="PF09907">
    <property type="entry name" value="HigB_toxin"/>
    <property type="match status" value="1"/>
</dbReference>
<reference evidence="1 2" key="1">
    <citation type="submission" date="2018-12" db="EMBL/GenBank/DDBJ databases">
        <title>The whole draft genome of Aquabacterium sp. SJQ9.</title>
        <authorList>
            <person name="Sun L."/>
            <person name="Gao X."/>
            <person name="Chen W."/>
            <person name="Huang K."/>
        </authorList>
    </citation>
    <scope>NUCLEOTIDE SEQUENCE [LARGE SCALE GENOMIC DNA]</scope>
    <source>
        <strain evidence="1 2">SJQ9</strain>
    </source>
</reference>
<gene>
    <name evidence="1" type="ORF">EIP75_13470</name>
</gene>
<comment type="caution">
    <text evidence="1">The sequence shown here is derived from an EMBL/GenBank/DDBJ whole genome shotgun (WGS) entry which is preliminary data.</text>
</comment>
<dbReference type="RefSeq" id="WP_125243794.1">
    <property type="nucleotide sequence ID" value="NZ_RSED01000009.1"/>
</dbReference>
<dbReference type="InterPro" id="IPR018669">
    <property type="entry name" value="Toxin_HigB"/>
</dbReference>
<evidence type="ECO:0000313" key="1">
    <source>
        <dbReference type="EMBL" id="RRS03954.1"/>
    </source>
</evidence>
<dbReference type="GO" id="GO:0110001">
    <property type="term" value="C:toxin-antitoxin complex"/>
    <property type="evidence" value="ECO:0007669"/>
    <property type="project" value="InterPro"/>
</dbReference>
<sequence length="96" mass="10918">MQLVNLEVLEALRQAHADACGALDAWRSEVEKAHWAGPQDVKDRFSTASFLGDNRIIFNIKGNSYRLVVKVRFRNGIVLIEWGGTHAEYDKKNFSK</sequence>
<dbReference type="AlphaFoldDB" id="A0A3R8S8H6"/>
<organism evidence="1 2">
    <name type="scientific">Aquabacterium soli</name>
    <dbReference type="NCBI Taxonomy" id="2493092"/>
    <lineage>
        <taxon>Bacteria</taxon>
        <taxon>Pseudomonadati</taxon>
        <taxon>Pseudomonadota</taxon>
        <taxon>Betaproteobacteria</taxon>
        <taxon>Burkholderiales</taxon>
        <taxon>Aquabacterium</taxon>
    </lineage>
</organism>
<dbReference type="OrthoDB" id="9799912at2"/>
<dbReference type="GO" id="GO:0003723">
    <property type="term" value="F:RNA binding"/>
    <property type="evidence" value="ECO:0007669"/>
    <property type="project" value="InterPro"/>
</dbReference>
<dbReference type="EMBL" id="RSED01000009">
    <property type="protein sequence ID" value="RRS03954.1"/>
    <property type="molecule type" value="Genomic_DNA"/>
</dbReference>
<accession>A0A3R8S8H6</accession>
<dbReference type="Proteomes" id="UP000269265">
    <property type="component" value="Unassembled WGS sequence"/>
</dbReference>
<dbReference type="GO" id="GO:0004519">
    <property type="term" value="F:endonuclease activity"/>
    <property type="evidence" value="ECO:0007669"/>
    <property type="project" value="InterPro"/>
</dbReference>
<evidence type="ECO:0000313" key="2">
    <source>
        <dbReference type="Proteomes" id="UP000269265"/>
    </source>
</evidence>
<name>A0A3R8S8H6_9BURK</name>
<keyword evidence="2" id="KW-1185">Reference proteome</keyword>
<proteinExistence type="predicted"/>
<protein>
    <submittedName>
        <fullName evidence="1">Type II toxin-antitoxin system HigB family toxin</fullName>
    </submittedName>
</protein>